<dbReference type="EMBL" id="NHON01000001">
    <property type="protein sequence ID" value="OWJ69118.1"/>
    <property type="molecule type" value="Genomic_DNA"/>
</dbReference>
<evidence type="ECO:0000256" key="4">
    <source>
        <dbReference type="ARBA" id="ARBA00022729"/>
    </source>
</evidence>
<dbReference type="PIRSF" id="PIRSF002741">
    <property type="entry name" value="MppA"/>
    <property type="match status" value="1"/>
</dbReference>
<proteinExistence type="inferred from homology"/>
<dbReference type="InterPro" id="IPR039424">
    <property type="entry name" value="SBP_5"/>
</dbReference>
<dbReference type="InterPro" id="IPR030678">
    <property type="entry name" value="Peptide/Ni-bd"/>
</dbReference>
<protein>
    <submittedName>
        <fullName evidence="7">Peptide ABC transporter</fullName>
    </submittedName>
</protein>
<dbReference type="InterPro" id="IPR000914">
    <property type="entry name" value="SBP_5_dom"/>
</dbReference>
<evidence type="ECO:0000256" key="3">
    <source>
        <dbReference type="ARBA" id="ARBA00022448"/>
    </source>
</evidence>
<feature type="domain" description="Solute-binding protein family 5" evidence="6">
    <location>
        <begin position="83"/>
        <end position="447"/>
    </location>
</feature>
<evidence type="ECO:0000259" key="6">
    <source>
        <dbReference type="Pfam" id="PF00496"/>
    </source>
</evidence>
<dbReference type="AlphaFoldDB" id="A0A211ZUZ9"/>
<evidence type="ECO:0000256" key="1">
    <source>
        <dbReference type="ARBA" id="ARBA00004418"/>
    </source>
</evidence>
<sequence length="550" mass="59758">MVVSKHLRRLAVAAAFGVSILAFGVRSLPVAAADTPVTGGSLTWGVETEPATLNPHLNGQDKTKLLLRNVFESLLARTADGGYVPWLATGYKVSDDGRTYTFTLRDDVTFSDGQTLDAAAVVTTFTELKDPAYSGSASAGPVSHLVEARAVDARTVELTLKDTYAPFLDFAAGLEILSPSAFASSAFASPKLKAGGPEVAGTGPFILDRYTKGQEIRFVRNPKYNWAPPTAAHRGPAYLDEVTYRFLPESSVRIGALSSGQVDLIEGIPGNDAAVFRDDPEFSYQKALNTGTPYSLFLNTTYGPTQDIRVRKALVAAIDVDAVLRSVYRGERTRAWGITSPIDAQFYDAGIERSYGHDPKQANALLDEAGWTGRDAEGFRTKDGQRLSIEVVQAQATVRDQRDVLLQALQAQARQQAGIDLTIAYVDAGTYTDRRATGRFGSIANSNTPTDAIDIELHYLPIDQGGSINYSRAAAPELLAWLRQASATLDHKTRFDLYGRLQRFAIVEQAYALPLYEPEDQVAAAAHVHGVGFRPFKQLPESAYDIWVSR</sequence>
<evidence type="ECO:0000256" key="2">
    <source>
        <dbReference type="ARBA" id="ARBA00005695"/>
    </source>
</evidence>
<dbReference type="Pfam" id="PF00496">
    <property type="entry name" value="SBP_bac_5"/>
    <property type="match status" value="1"/>
</dbReference>
<comment type="caution">
    <text evidence="7">The sequence shown here is derived from an EMBL/GenBank/DDBJ whole genome shotgun (WGS) entry which is preliminary data.</text>
</comment>
<name>A0A211ZUZ9_9PROT</name>
<dbReference type="PANTHER" id="PTHR30290">
    <property type="entry name" value="PERIPLASMIC BINDING COMPONENT OF ABC TRANSPORTER"/>
    <property type="match status" value="1"/>
</dbReference>
<gene>
    <name evidence="7" type="ORF">BWR60_00845</name>
</gene>
<dbReference type="Proteomes" id="UP000196655">
    <property type="component" value="Unassembled WGS sequence"/>
</dbReference>
<comment type="subcellular location">
    <subcellularLocation>
        <location evidence="1">Periplasm</location>
    </subcellularLocation>
</comment>
<organism evidence="7 8">
    <name type="scientific">Inquilinus limosus</name>
    <dbReference type="NCBI Taxonomy" id="171674"/>
    <lineage>
        <taxon>Bacteria</taxon>
        <taxon>Pseudomonadati</taxon>
        <taxon>Pseudomonadota</taxon>
        <taxon>Alphaproteobacteria</taxon>
        <taxon>Rhodospirillales</taxon>
        <taxon>Rhodospirillaceae</taxon>
        <taxon>Inquilinus</taxon>
    </lineage>
</organism>
<dbReference type="GO" id="GO:0030288">
    <property type="term" value="C:outer membrane-bounded periplasmic space"/>
    <property type="evidence" value="ECO:0007669"/>
    <property type="project" value="UniProtKB-ARBA"/>
</dbReference>
<dbReference type="GO" id="GO:1904680">
    <property type="term" value="F:peptide transmembrane transporter activity"/>
    <property type="evidence" value="ECO:0007669"/>
    <property type="project" value="TreeGrafter"/>
</dbReference>
<accession>A0A211ZUZ9</accession>
<dbReference type="Gene3D" id="3.40.190.10">
    <property type="entry name" value="Periplasmic binding protein-like II"/>
    <property type="match status" value="1"/>
</dbReference>
<reference evidence="8" key="1">
    <citation type="submission" date="2017-05" db="EMBL/GenBank/DDBJ databases">
        <authorList>
            <person name="Macchi M."/>
            <person name="Festa S."/>
            <person name="Coppotelli B.M."/>
            <person name="Morelli I.S."/>
        </authorList>
    </citation>
    <scope>NUCLEOTIDE SEQUENCE [LARGE SCALE GENOMIC DNA]</scope>
    <source>
        <strain evidence="8">I</strain>
    </source>
</reference>
<dbReference type="GO" id="GO:0015833">
    <property type="term" value="P:peptide transport"/>
    <property type="evidence" value="ECO:0007669"/>
    <property type="project" value="TreeGrafter"/>
</dbReference>
<dbReference type="SUPFAM" id="SSF53850">
    <property type="entry name" value="Periplasmic binding protein-like II"/>
    <property type="match status" value="1"/>
</dbReference>
<dbReference type="CDD" id="cd08492">
    <property type="entry name" value="PBP2_NikA_DppA_OppA_like_15"/>
    <property type="match status" value="1"/>
</dbReference>
<feature type="chain" id="PRO_5012352044" evidence="5">
    <location>
        <begin position="33"/>
        <end position="550"/>
    </location>
</feature>
<comment type="similarity">
    <text evidence="2">Belongs to the bacterial solute-binding protein 5 family.</text>
</comment>
<keyword evidence="3" id="KW-0813">Transport</keyword>
<dbReference type="PANTHER" id="PTHR30290:SF9">
    <property type="entry name" value="OLIGOPEPTIDE-BINDING PROTEIN APPA"/>
    <property type="match status" value="1"/>
</dbReference>
<evidence type="ECO:0000313" key="7">
    <source>
        <dbReference type="EMBL" id="OWJ69118.1"/>
    </source>
</evidence>
<evidence type="ECO:0000313" key="8">
    <source>
        <dbReference type="Proteomes" id="UP000196655"/>
    </source>
</evidence>
<evidence type="ECO:0000256" key="5">
    <source>
        <dbReference type="SAM" id="SignalP"/>
    </source>
</evidence>
<keyword evidence="8" id="KW-1185">Reference proteome</keyword>
<dbReference type="Gene3D" id="3.10.105.10">
    <property type="entry name" value="Dipeptide-binding Protein, Domain 3"/>
    <property type="match status" value="1"/>
</dbReference>
<feature type="signal peptide" evidence="5">
    <location>
        <begin position="1"/>
        <end position="32"/>
    </location>
</feature>
<dbReference type="GO" id="GO:0043190">
    <property type="term" value="C:ATP-binding cassette (ABC) transporter complex"/>
    <property type="evidence" value="ECO:0007669"/>
    <property type="project" value="InterPro"/>
</dbReference>
<keyword evidence="4 5" id="KW-0732">Signal</keyword>